<dbReference type="RefSeq" id="WP_178946773.1">
    <property type="nucleotide sequence ID" value="NZ_AP019810.1"/>
</dbReference>
<name>A0AAI8WEX7_ENTMU</name>
<dbReference type="EMBL" id="AP019810">
    <property type="protein sequence ID" value="BBM16074.1"/>
    <property type="molecule type" value="Genomic_DNA"/>
</dbReference>
<reference evidence="1 2" key="1">
    <citation type="submission" date="2019-07" db="EMBL/GenBank/DDBJ databases">
        <title>antibiotic susceptibility of plant-derived lactic acid bacteria.</title>
        <authorList>
            <person name="Sugiyama M."/>
            <person name="Noda M."/>
        </authorList>
    </citation>
    <scope>NUCLEOTIDE SEQUENCE [LARGE SCALE GENOMIC DNA]</scope>
    <source>
        <strain evidence="1 2">15-1A</strain>
    </source>
</reference>
<evidence type="ECO:0000313" key="1">
    <source>
        <dbReference type="EMBL" id="BBM16074.1"/>
    </source>
</evidence>
<dbReference type="AlphaFoldDB" id="A0AAI8WEX7"/>
<protein>
    <submittedName>
        <fullName evidence="1">Uncharacterized protein</fullName>
    </submittedName>
</protein>
<gene>
    <name evidence="1" type="ORF">EM151A_2914</name>
</gene>
<organism evidence="1 2">
    <name type="scientific">Enterococcus mundtii</name>
    <dbReference type="NCBI Taxonomy" id="53346"/>
    <lineage>
        <taxon>Bacteria</taxon>
        <taxon>Bacillati</taxon>
        <taxon>Bacillota</taxon>
        <taxon>Bacilli</taxon>
        <taxon>Lactobacillales</taxon>
        <taxon>Enterococcaceae</taxon>
        <taxon>Enterococcus</taxon>
    </lineage>
</organism>
<dbReference type="Proteomes" id="UP000509460">
    <property type="component" value="Chromosome"/>
</dbReference>
<sequence>MKCYLSNIINKEKPNPITIRKISNTIMNTLVEISIQDFAEELTLNGKTVVLAELKEPKLSKYTEIIGQELIMLDFDNKDENNLYTLEDLESDSLMQEYACFIYKTFSDKNSNVDKFRVVFRLDRVVISNEEIEQIYQELFKIYPQADSSVGQTSRLFFGSNSGYEVIDWDNRLDTVALLQAGNTEVPEVVETASGEIIDENLPNYLLLKLGRYDIVKDKLGDNYSGVFPDEYSAVNHFCSLDLRELLELPEDNPFIDILHEEDNPSASIYFSEATGSYFYKCFSENNQITTDIKGLLCKFLRKDTFEVIQLLTYITNSKITMDSDLGKMKLNANLFKKELLNGKIAEKYPELYFYLKKYILEIPLVLEYMFDYVYEDSEGDLKIQNYYSIETLTKMLSRSLNKRVSINKTKRILNVIVVTEIIQKVPEELIAEEIYNRVILEQKQDDNKVRTSNIYQPNLLVEEHKDYMGEIGKILKRNNVTIDSLGYELIYRLFGEEKANRDFPQSYKPLVNKGLIKMSRQDTNLTNKSIQLEKSIVKILMKELDYKGYMFEKELISKLARNKKQKIASIRPQYNKVRADIINKYSLKRTKLTKGLHQELGVTEQYSSKVIFYK</sequence>
<evidence type="ECO:0000313" key="2">
    <source>
        <dbReference type="Proteomes" id="UP000509460"/>
    </source>
</evidence>
<accession>A0AAI8WEX7</accession>
<proteinExistence type="predicted"/>